<dbReference type="EMBL" id="JH711731">
    <property type="protein sequence ID" value="EIW73747.1"/>
    <property type="molecule type" value="Genomic_DNA"/>
</dbReference>
<evidence type="ECO:0000256" key="1">
    <source>
        <dbReference type="SAM" id="MobiDB-lite"/>
    </source>
</evidence>
<dbReference type="GeneID" id="19204402"/>
<name>R7SDC5_CONPW</name>
<reference evidence="3" key="1">
    <citation type="journal article" date="2012" name="Science">
        <title>The Paleozoic origin of enzymatic lignin decomposition reconstructed from 31 fungal genomes.</title>
        <authorList>
            <person name="Floudas D."/>
            <person name="Binder M."/>
            <person name="Riley R."/>
            <person name="Barry K."/>
            <person name="Blanchette R.A."/>
            <person name="Henrissat B."/>
            <person name="Martinez A.T."/>
            <person name="Otillar R."/>
            <person name="Spatafora J.W."/>
            <person name="Yadav J.S."/>
            <person name="Aerts A."/>
            <person name="Benoit I."/>
            <person name="Boyd A."/>
            <person name="Carlson A."/>
            <person name="Copeland A."/>
            <person name="Coutinho P.M."/>
            <person name="de Vries R.P."/>
            <person name="Ferreira P."/>
            <person name="Findley K."/>
            <person name="Foster B."/>
            <person name="Gaskell J."/>
            <person name="Glotzer D."/>
            <person name="Gorecki P."/>
            <person name="Heitman J."/>
            <person name="Hesse C."/>
            <person name="Hori C."/>
            <person name="Igarashi K."/>
            <person name="Jurgens J.A."/>
            <person name="Kallen N."/>
            <person name="Kersten P."/>
            <person name="Kohler A."/>
            <person name="Kuees U."/>
            <person name="Kumar T.K.A."/>
            <person name="Kuo A."/>
            <person name="LaButti K."/>
            <person name="Larrondo L.F."/>
            <person name="Lindquist E."/>
            <person name="Ling A."/>
            <person name="Lombard V."/>
            <person name="Lucas S."/>
            <person name="Lundell T."/>
            <person name="Martin R."/>
            <person name="McLaughlin D.J."/>
            <person name="Morgenstern I."/>
            <person name="Morin E."/>
            <person name="Murat C."/>
            <person name="Nagy L.G."/>
            <person name="Nolan M."/>
            <person name="Ohm R.A."/>
            <person name="Patyshakuliyeva A."/>
            <person name="Rokas A."/>
            <person name="Ruiz-Duenas F.J."/>
            <person name="Sabat G."/>
            <person name="Salamov A."/>
            <person name="Samejima M."/>
            <person name="Schmutz J."/>
            <person name="Slot J.C."/>
            <person name="St John F."/>
            <person name="Stenlid J."/>
            <person name="Sun H."/>
            <person name="Sun S."/>
            <person name="Syed K."/>
            <person name="Tsang A."/>
            <person name="Wiebenga A."/>
            <person name="Young D."/>
            <person name="Pisabarro A."/>
            <person name="Eastwood D.C."/>
            <person name="Martin F."/>
            <person name="Cullen D."/>
            <person name="Grigoriev I.V."/>
            <person name="Hibbett D.S."/>
        </authorList>
    </citation>
    <scope>NUCLEOTIDE SEQUENCE [LARGE SCALE GENOMIC DNA]</scope>
    <source>
        <strain evidence="3">RWD-64-598 SS2</strain>
    </source>
</reference>
<keyword evidence="3" id="KW-1185">Reference proteome</keyword>
<sequence>MRGSFSRFGAPANRKDPLTKGDLASAVARLRPDNNYDDSLFIAQLLISMRHSVVLAPDSISFHLPGHKADTTFEGDDILVLASHSRRALLLPSAVTNTCSFATTARAPDPTYGSGQTGLSPRAPGSWPGSDDSSRRRSPATPCALAELPPSRRQVSHPTASKPRGVGPQRHSKFTFASIPPSSPHSPPSATLAASPSRRSPLFSCFFSFSP</sequence>
<proteinExistence type="predicted"/>
<dbReference type="KEGG" id="cput:CONPUDRAFT_160760"/>
<evidence type="ECO:0000313" key="2">
    <source>
        <dbReference type="EMBL" id="EIW73747.1"/>
    </source>
</evidence>
<gene>
    <name evidence="2" type="ORF">CONPUDRAFT_160760</name>
</gene>
<feature type="compositionally biased region" description="Low complexity" evidence="1">
    <location>
        <begin position="188"/>
        <end position="198"/>
    </location>
</feature>
<dbReference type="RefSeq" id="XP_007776075.1">
    <property type="nucleotide sequence ID" value="XM_007777885.1"/>
</dbReference>
<protein>
    <submittedName>
        <fullName evidence="2">Uncharacterized protein</fullName>
    </submittedName>
</protein>
<organism evidence="2 3">
    <name type="scientific">Coniophora puteana (strain RWD-64-598)</name>
    <name type="common">Brown rot fungus</name>
    <dbReference type="NCBI Taxonomy" id="741705"/>
    <lineage>
        <taxon>Eukaryota</taxon>
        <taxon>Fungi</taxon>
        <taxon>Dikarya</taxon>
        <taxon>Basidiomycota</taxon>
        <taxon>Agaricomycotina</taxon>
        <taxon>Agaricomycetes</taxon>
        <taxon>Agaricomycetidae</taxon>
        <taxon>Boletales</taxon>
        <taxon>Coniophorineae</taxon>
        <taxon>Coniophoraceae</taxon>
        <taxon>Coniophora</taxon>
    </lineage>
</organism>
<dbReference type="AlphaFoldDB" id="R7SDC5"/>
<accession>R7SDC5</accession>
<feature type="region of interest" description="Disordered" evidence="1">
    <location>
        <begin position="105"/>
        <end position="198"/>
    </location>
</feature>
<evidence type="ECO:0000313" key="3">
    <source>
        <dbReference type="Proteomes" id="UP000053558"/>
    </source>
</evidence>
<dbReference type="Proteomes" id="UP000053558">
    <property type="component" value="Unassembled WGS sequence"/>
</dbReference>